<name>A0A6L8LN30_9RHOB</name>
<keyword evidence="3" id="KW-1185">Reference proteome</keyword>
<gene>
    <name evidence="2" type="ORF">GR167_19225</name>
</gene>
<keyword evidence="1" id="KW-0472">Membrane</keyword>
<sequence length="124" mass="13702">MIDQRQLDRKQAELEQLLEEKFGASSGDLQARMRRVGRRVPKRVRDAAGVIAGAQLQAGHPKLRFFVDGKAVNRAHATIRSHLKTIDVADRRKGAVLSVLGGVSFNLLLVLALLLGVLMWRGLL</sequence>
<proteinExistence type="predicted"/>
<comment type="caution">
    <text evidence="2">The sequence shown here is derived from an EMBL/GenBank/DDBJ whole genome shotgun (WGS) entry which is preliminary data.</text>
</comment>
<evidence type="ECO:0000256" key="1">
    <source>
        <dbReference type="SAM" id="Phobius"/>
    </source>
</evidence>
<protein>
    <submittedName>
        <fullName evidence="2">Uncharacterized protein</fullName>
    </submittedName>
</protein>
<keyword evidence="1" id="KW-1133">Transmembrane helix</keyword>
<keyword evidence="1" id="KW-0812">Transmembrane</keyword>
<evidence type="ECO:0000313" key="2">
    <source>
        <dbReference type="EMBL" id="MYM57457.1"/>
    </source>
</evidence>
<dbReference type="AlphaFoldDB" id="A0A6L8LN30"/>
<organism evidence="2 3">
    <name type="scientific">Thalassovita mangrovi</name>
    <dbReference type="NCBI Taxonomy" id="2692236"/>
    <lineage>
        <taxon>Bacteria</taxon>
        <taxon>Pseudomonadati</taxon>
        <taxon>Pseudomonadota</taxon>
        <taxon>Alphaproteobacteria</taxon>
        <taxon>Rhodobacterales</taxon>
        <taxon>Roseobacteraceae</taxon>
        <taxon>Thalassovita</taxon>
    </lineage>
</organism>
<evidence type="ECO:0000313" key="3">
    <source>
        <dbReference type="Proteomes" id="UP000479043"/>
    </source>
</evidence>
<reference evidence="2 3" key="1">
    <citation type="submission" date="2020-01" db="EMBL/GenBank/DDBJ databases">
        <authorList>
            <person name="Chen S."/>
        </authorList>
    </citation>
    <scope>NUCLEOTIDE SEQUENCE [LARGE SCALE GENOMIC DNA]</scope>
    <source>
        <strain evidence="2 3">GS-10</strain>
    </source>
</reference>
<dbReference type="RefSeq" id="WP_160975359.1">
    <property type="nucleotide sequence ID" value="NZ_WWEN01000011.1"/>
</dbReference>
<dbReference type="Proteomes" id="UP000479043">
    <property type="component" value="Unassembled WGS sequence"/>
</dbReference>
<feature type="transmembrane region" description="Helical" evidence="1">
    <location>
        <begin position="94"/>
        <end position="120"/>
    </location>
</feature>
<accession>A0A6L8LN30</accession>
<dbReference type="EMBL" id="WWEN01000011">
    <property type="protein sequence ID" value="MYM57457.1"/>
    <property type="molecule type" value="Genomic_DNA"/>
</dbReference>